<name>A0ABP1CN18_9APHY</name>
<dbReference type="Pfam" id="PF04801">
    <property type="entry name" value="RPC5"/>
    <property type="match status" value="1"/>
</dbReference>
<accession>A0ABP1CN18</accession>
<dbReference type="PANTHER" id="PTHR12069">
    <property type="entry name" value="DNA-DIRECTED RNA POLYMERASES III 80 KDA POLYPEPTIDE RNA POLYMERASE III SUBUNIT 5"/>
    <property type="match status" value="1"/>
</dbReference>
<protein>
    <submittedName>
        <fullName evidence="2">Uncharacterized protein</fullName>
    </submittedName>
</protein>
<feature type="compositionally biased region" description="Basic and acidic residues" evidence="1">
    <location>
        <begin position="69"/>
        <end position="96"/>
    </location>
</feature>
<organism evidence="2 3">
    <name type="scientific">Somion occarium</name>
    <dbReference type="NCBI Taxonomy" id="3059160"/>
    <lineage>
        <taxon>Eukaryota</taxon>
        <taxon>Fungi</taxon>
        <taxon>Dikarya</taxon>
        <taxon>Basidiomycota</taxon>
        <taxon>Agaricomycotina</taxon>
        <taxon>Agaricomycetes</taxon>
        <taxon>Polyporales</taxon>
        <taxon>Cerrenaceae</taxon>
        <taxon>Somion</taxon>
    </lineage>
</organism>
<proteinExistence type="predicted"/>
<evidence type="ECO:0000256" key="1">
    <source>
        <dbReference type="SAM" id="MobiDB-lite"/>
    </source>
</evidence>
<feature type="region of interest" description="Disordered" evidence="1">
    <location>
        <begin position="162"/>
        <end position="188"/>
    </location>
</feature>
<gene>
    <name evidence="2" type="ORF">GFSPODELE1_LOCUS1030</name>
</gene>
<feature type="region of interest" description="Disordered" evidence="1">
    <location>
        <begin position="69"/>
        <end position="120"/>
    </location>
</feature>
<keyword evidence="3" id="KW-1185">Reference proteome</keyword>
<sequence length="286" mass="32109">MSANVEEDRVVSVLPVYYSNTLSPNVHLHQYPLLTRPLQVPPSAAASGKKIHARVKPGVRRLEVHVPVDPRPDVWNNERSKDLGEARLADDKEKNQESSLKGKQREGEEPRLSEVRMRSEQVPHNGAYVLGVVRDGKLYLHPISETHQLRPSLTYMDILTRRSRRRAGEDEDSDEGPPPDPDEPAPLPIVKKEKKVPIGEAKEVQVSVRKAADDKGISFGGGITAVRREMLMKIRAEEDESWEDYEFHDGQAPESGDAFESTFATHDNILECTTDITSMLKNIRGL</sequence>
<feature type="compositionally biased region" description="Basic and acidic residues" evidence="1">
    <location>
        <begin position="103"/>
        <end position="120"/>
    </location>
</feature>
<feature type="compositionally biased region" description="Acidic residues" evidence="1">
    <location>
        <begin position="169"/>
        <end position="183"/>
    </location>
</feature>
<reference evidence="3" key="1">
    <citation type="submission" date="2024-04" db="EMBL/GenBank/DDBJ databases">
        <authorList>
            <person name="Shaw F."/>
            <person name="Minotto A."/>
        </authorList>
    </citation>
    <scope>NUCLEOTIDE SEQUENCE [LARGE SCALE GENOMIC DNA]</scope>
</reference>
<dbReference type="Proteomes" id="UP001497453">
    <property type="component" value="Chromosome 1"/>
</dbReference>
<dbReference type="PANTHER" id="PTHR12069:SF0">
    <property type="entry name" value="DNA-DIRECTED RNA POLYMERASE III SUBUNIT RPC5"/>
    <property type="match status" value="1"/>
</dbReference>
<dbReference type="InterPro" id="IPR006886">
    <property type="entry name" value="RNA_pol_III_Rpc5"/>
</dbReference>
<evidence type="ECO:0000313" key="3">
    <source>
        <dbReference type="Proteomes" id="UP001497453"/>
    </source>
</evidence>
<evidence type="ECO:0000313" key="2">
    <source>
        <dbReference type="EMBL" id="CAL1696083.1"/>
    </source>
</evidence>
<dbReference type="EMBL" id="OZ037944">
    <property type="protein sequence ID" value="CAL1696083.1"/>
    <property type="molecule type" value="Genomic_DNA"/>
</dbReference>